<reference evidence="1 2" key="1">
    <citation type="submission" date="2018-01" db="EMBL/GenBank/DDBJ databases">
        <authorList>
            <person name="Clerissi C."/>
        </authorList>
    </citation>
    <scope>NUCLEOTIDE SEQUENCE [LARGE SCALE GENOMIC DNA]</scope>
    <source>
        <strain evidence="1">Cupriavidus taiwanensis STM 3521</strain>
    </source>
</reference>
<protein>
    <submittedName>
        <fullName evidence="1">Uncharacterized protein</fullName>
    </submittedName>
</protein>
<proteinExistence type="predicted"/>
<sequence length="69" mass="7904">MLGANGIARSYRSRSRRLLFVGNGSENSECLVASIVTEKWNFRYGHVPTRLRAIRPYASDRRLRGLTLH</sequence>
<organism evidence="1 2">
    <name type="scientific">Cupriavidus taiwanensis</name>
    <dbReference type="NCBI Taxonomy" id="164546"/>
    <lineage>
        <taxon>Bacteria</taxon>
        <taxon>Pseudomonadati</taxon>
        <taxon>Pseudomonadota</taxon>
        <taxon>Betaproteobacteria</taxon>
        <taxon>Burkholderiales</taxon>
        <taxon>Burkholderiaceae</taxon>
        <taxon>Cupriavidus</taxon>
    </lineage>
</organism>
<comment type="caution">
    <text evidence="1">The sequence shown here is derived from an EMBL/GenBank/DDBJ whole genome shotgun (WGS) entry which is preliminary data.</text>
</comment>
<dbReference type="Proteomes" id="UP000256297">
    <property type="component" value="Chromosome CBM2589_b"/>
</dbReference>
<evidence type="ECO:0000313" key="1">
    <source>
        <dbReference type="EMBL" id="SOY39733.1"/>
    </source>
</evidence>
<accession>A0A975WNG6</accession>
<evidence type="ECO:0000313" key="2">
    <source>
        <dbReference type="Proteomes" id="UP000256297"/>
    </source>
</evidence>
<gene>
    <name evidence="1" type="ORF">CBM2589_B10042</name>
</gene>
<name>A0A975WNG6_9BURK</name>
<dbReference type="EMBL" id="OFSP01000001">
    <property type="protein sequence ID" value="SOY39733.1"/>
    <property type="molecule type" value="Genomic_DNA"/>
</dbReference>
<dbReference type="AlphaFoldDB" id="A0A975WNG6"/>